<protein>
    <submittedName>
        <fullName evidence="1">Uncharacterized protein</fullName>
    </submittedName>
</protein>
<dbReference type="PANTHER" id="PTHR33975:SF2">
    <property type="entry name" value="MYELIN-ASSOCIATED OLIGODENDROCYTE BASIC PROTEIN"/>
    <property type="match status" value="1"/>
</dbReference>
<organism evidence="1">
    <name type="scientific">Papaver somniferum</name>
    <name type="common">Opium poppy</name>
    <dbReference type="NCBI Taxonomy" id="3469"/>
    <lineage>
        <taxon>Eukaryota</taxon>
        <taxon>Viridiplantae</taxon>
        <taxon>Streptophyta</taxon>
        <taxon>Embryophyta</taxon>
        <taxon>Tracheophyta</taxon>
        <taxon>Spermatophyta</taxon>
        <taxon>Magnoliopsida</taxon>
        <taxon>Ranunculales</taxon>
        <taxon>Papaveraceae</taxon>
        <taxon>Papaveroideae</taxon>
        <taxon>Papaver</taxon>
    </lineage>
</organism>
<accession>A0A5B7LKH4</accession>
<dbReference type="PANTHER" id="PTHR33975">
    <property type="entry name" value="MYELIN-ASSOCIATED OLIGODENDROCYTE BASIC PROTEIN"/>
    <property type="match status" value="1"/>
</dbReference>
<dbReference type="AlphaFoldDB" id="A0A5B7LKH4"/>
<proteinExistence type="predicted"/>
<evidence type="ECO:0000313" key="1">
    <source>
        <dbReference type="EMBL" id="QBG82612.1"/>
    </source>
</evidence>
<name>A0A5B7LKH4_PAPSO</name>
<dbReference type="GO" id="GO:0009507">
    <property type="term" value="C:chloroplast"/>
    <property type="evidence" value="ECO:0007669"/>
    <property type="project" value="TreeGrafter"/>
</dbReference>
<sequence length="187" mass="20330">MATAALLGAISFGKESKFSGNLNPSLNTFPTTQIHFQSIRKNTSFLIKKTEVDSKFKVNCFVKPSGGFQKTEAKQERNKNPFDDIIQVLTKFVLENIIQKTAIAAVILGLLLTCNPHSALGASGGRIGGSNFSSDSSSSYSSSYWSSSSSYSSTSSDLTAAEAIFYIIFLGKLIHQRVRPKWLSNSI</sequence>
<dbReference type="EMBL" id="MH838002">
    <property type="protein sequence ID" value="QBG82612.1"/>
    <property type="molecule type" value="Genomic_DNA"/>
</dbReference>
<dbReference type="InterPro" id="IPR053023">
    <property type="entry name" value="FLAP_modulator"/>
</dbReference>
<reference evidence="1" key="1">
    <citation type="journal article" date="2019" name="Plant Physiol.">
        <title>Purine permease-type benzylisoquinoline alkaloid transporters in opium poppy.</title>
        <authorList>
            <person name="Dastmalchi M."/>
            <person name="Chang L."/>
            <person name="Chen R."/>
            <person name="Yu L."/>
            <person name="Chen X."/>
            <person name="Hagel J."/>
            <person name="Facchini P.J."/>
        </authorList>
    </citation>
    <scope>NUCLEOTIDE SEQUENCE</scope>
</reference>